<dbReference type="AlphaFoldDB" id="R7SH16"/>
<dbReference type="GeneID" id="18840303"/>
<dbReference type="RefSeq" id="XP_007371813.1">
    <property type="nucleotide sequence ID" value="XM_007371751.1"/>
</dbReference>
<evidence type="ECO:0000313" key="3">
    <source>
        <dbReference type="Proteomes" id="UP000053319"/>
    </source>
</evidence>
<feature type="region of interest" description="Disordered" evidence="1">
    <location>
        <begin position="1"/>
        <end position="33"/>
    </location>
</feature>
<dbReference type="EMBL" id="JH719636">
    <property type="protein sequence ID" value="EJF55449.1"/>
    <property type="molecule type" value="Genomic_DNA"/>
</dbReference>
<evidence type="ECO:0000313" key="2">
    <source>
        <dbReference type="EMBL" id="EJF55449.1"/>
    </source>
</evidence>
<evidence type="ECO:0000256" key="1">
    <source>
        <dbReference type="SAM" id="MobiDB-lite"/>
    </source>
</evidence>
<proteinExistence type="predicted"/>
<dbReference type="Proteomes" id="UP000053319">
    <property type="component" value="Unassembled WGS sequence"/>
</dbReference>
<sequence length="132" mass="14282">MLYKNNQYDPKLKRKGGRIPRQLTGKPGRPAKAPTVGWLRAEAKRTENIKARGRKRKQEDVAVAQPADQEDASNIGAIIDLIMGTSSVSNAPEHAVKRAKLATDPKTTAILGNISGRMTRGTARALKAQLSA</sequence>
<organism evidence="2 3">
    <name type="scientific">Dichomitus squalens (strain LYAD-421)</name>
    <name type="common">Western red white-rot fungus</name>
    <dbReference type="NCBI Taxonomy" id="732165"/>
    <lineage>
        <taxon>Eukaryota</taxon>
        <taxon>Fungi</taxon>
        <taxon>Dikarya</taxon>
        <taxon>Basidiomycota</taxon>
        <taxon>Agaricomycotina</taxon>
        <taxon>Agaricomycetes</taxon>
        <taxon>Polyporales</taxon>
        <taxon>Polyporaceae</taxon>
        <taxon>Dichomitus</taxon>
    </lineage>
</organism>
<dbReference type="HOGENOM" id="CLU_1917017_0_0_1"/>
<dbReference type="KEGG" id="dsq:DICSQDRAFT_175891"/>
<protein>
    <submittedName>
        <fullName evidence="2">Uncharacterized protein</fullName>
    </submittedName>
</protein>
<name>R7SH16_DICSQ</name>
<accession>R7SH16</accession>
<reference evidence="2 3" key="1">
    <citation type="journal article" date="2012" name="Science">
        <title>The Paleozoic origin of enzymatic lignin decomposition reconstructed from 31 fungal genomes.</title>
        <authorList>
            <person name="Floudas D."/>
            <person name="Binder M."/>
            <person name="Riley R."/>
            <person name="Barry K."/>
            <person name="Blanchette R.A."/>
            <person name="Henrissat B."/>
            <person name="Martinez A.T."/>
            <person name="Otillar R."/>
            <person name="Spatafora J.W."/>
            <person name="Yadav J.S."/>
            <person name="Aerts A."/>
            <person name="Benoit I."/>
            <person name="Boyd A."/>
            <person name="Carlson A."/>
            <person name="Copeland A."/>
            <person name="Coutinho P.M."/>
            <person name="de Vries R.P."/>
            <person name="Ferreira P."/>
            <person name="Findley K."/>
            <person name="Foster B."/>
            <person name="Gaskell J."/>
            <person name="Glotzer D."/>
            <person name="Gorecki P."/>
            <person name="Heitman J."/>
            <person name="Hesse C."/>
            <person name="Hori C."/>
            <person name="Igarashi K."/>
            <person name="Jurgens J.A."/>
            <person name="Kallen N."/>
            <person name="Kersten P."/>
            <person name="Kohler A."/>
            <person name="Kuees U."/>
            <person name="Kumar T.K.A."/>
            <person name="Kuo A."/>
            <person name="LaButti K."/>
            <person name="Larrondo L.F."/>
            <person name="Lindquist E."/>
            <person name="Ling A."/>
            <person name="Lombard V."/>
            <person name="Lucas S."/>
            <person name="Lundell T."/>
            <person name="Martin R."/>
            <person name="McLaughlin D.J."/>
            <person name="Morgenstern I."/>
            <person name="Morin E."/>
            <person name="Murat C."/>
            <person name="Nagy L.G."/>
            <person name="Nolan M."/>
            <person name="Ohm R.A."/>
            <person name="Patyshakuliyeva A."/>
            <person name="Rokas A."/>
            <person name="Ruiz-Duenas F.J."/>
            <person name="Sabat G."/>
            <person name="Salamov A."/>
            <person name="Samejima M."/>
            <person name="Schmutz J."/>
            <person name="Slot J.C."/>
            <person name="St John F."/>
            <person name="Stenlid J."/>
            <person name="Sun H."/>
            <person name="Sun S."/>
            <person name="Syed K."/>
            <person name="Tsang A."/>
            <person name="Wiebenga A."/>
            <person name="Young D."/>
            <person name="Pisabarro A."/>
            <person name="Eastwood D.C."/>
            <person name="Martin F."/>
            <person name="Cullen D."/>
            <person name="Grigoriev I.V."/>
            <person name="Hibbett D.S."/>
        </authorList>
    </citation>
    <scope>NUCLEOTIDE SEQUENCE [LARGE SCALE GENOMIC DNA]</scope>
    <source>
        <strain evidence="2 3">LYAD-421 SS1</strain>
    </source>
</reference>
<gene>
    <name evidence="2" type="ORF">DICSQDRAFT_175891</name>
</gene>